<name>A0A8C9IXM2_9PRIM</name>
<keyword evidence="7 8" id="KW-0472">Membrane</keyword>
<evidence type="ECO:0000313" key="9">
    <source>
        <dbReference type="Ensembl" id="ENSPTEP00000043463.1"/>
    </source>
</evidence>
<comment type="similarity">
    <text evidence="3">Belongs to the ODR-4 family.</text>
</comment>
<organism evidence="9 10">
    <name type="scientific">Piliocolobus tephrosceles</name>
    <name type="common">Ugandan red Colobus</name>
    <dbReference type="NCBI Taxonomy" id="591936"/>
    <lineage>
        <taxon>Eukaryota</taxon>
        <taxon>Metazoa</taxon>
        <taxon>Chordata</taxon>
        <taxon>Craniata</taxon>
        <taxon>Vertebrata</taxon>
        <taxon>Euteleostomi</taxon>
        <taxon>Mammalia</taxon>
        <taxon>Eutheria</taxon>
        <taxon>Euarchontoglires</taxon>
        <taxon>Primates</taxon>
        <taxon>Haplorrhini</taxon>
        <taxon>Catarrhini</taxon>
        <taxon>Cercopithecidae</taxon>
        <taxon>Colobinae</taxon>
        <taxon>Piliocolobus</taxon>
    </lineage>
</organism>
<dbReference type="Pfam" id="PF14778">
    <property type="entry name" value="ODR4-like"/>
    <property type="match status" value="1"/>
</dbReference>
<reference evidence="9" key="2">
    <citation type="submission" date="2025-09" db="UniProtKB">
        <authorList>
            <consortium name="Ensembl"/>
        </authorList>
    </citation>
    <scope>IDENTIFICATION</scope>
</reference>
<reference evidence="9" key="1">
    <citation type="submission" date="2025-08" db="UniProtKB">
        <authorList>
            <consortium name="Ensembl"/>
        </authorList>
    </citation>
    <scope>IDENTIFICATION</scope>
</reference>
<evidence type="ECO:0000256" key="6">
    <source>
        <dbReference type="ARBA" id="ARBA00022989"/>
    </source>
</evidence>
<evidence type="ECO:0000256" key="1">
    <source>
        <dbReference type="ARBA" id="ARBA00003891"/>
    </source>
</evidence>
<protein>
    <recommendedName>
        <fullName evidence="4">Protein odr-4 homolog</fullName>
    </recommendedName>
</protein>
<evidence type="ECO:0000256" key="5">
    <source>
        <dbReference type="ARBA" id="ARBA00022692"/>
    </source>
</evidence>
<accession>A0A8C9IXM2</accession>
<dbReference type="InterPro" id="IPR029454">
    <property type="entry name" value="ODR-4-like"/>
</dbReference>
<comment type="function">
    <text evidence="1">May play a role in the trafficking of a subset of G-protein coupled receptors.</text>
</comment>
<dbReference type="Ensembl" id="ENSPTET00000057877.1">
    <property type="protein sequence ID" value="ENSPTEP00000043463.1"/>
    <property type="gene ID" value="ENSPTEG00000039578.1"/>
</dbReference>
<evidence type="ECO:0000256" key="7">
    <source>
        <dbReference type="ARBA" id="ARBA00023136"/>
    </source>
</evidence>
<gene>
    <name evidence="9" type="primary">ODR4</name>
</gene>
<evidence type="ECO:0000256" key="4">
    <source>
        <dbReference type="ARBA" id="ARBA00020550"/>
    </source>
</evidence>
<keyword evidence="6 8" id="KW-1133">Transmembrane helix</keyword>
<comment type="subcellular location">
    <subcellularLocation>
        <location evidence="2">Membrane</location>
    </subcellularLocation>
</comment>
<evidence type="ECO:0000256" key="8">
    <source>
        <dbReference type="SAM" id="Phobius"/>
    </source>
</evidence>
<keyword evidence="10" id="KW-1185">Reference proteome</keyword>
<dbReference type="AlphaFoldDB" id="A0A8C9IXM2"/>
<dbReference type="GO" id="GO:0012505">
    <property type="term" value="C:endomembrane system"/>
    <property type="evidence" value="ECO:0007669"/>
    <property type="project" value="TreeGrafter"/>
</dbReference>
<evidence type="ECO:0000313" key="10">
    <source>
        <dbReference type="Proteomes" id="UP000694416"/>
    </source>
</evidence>
<keyword evidence="5 8" id="KW-0812">Transmembrane</keyword>
<dbReference type="GO" id="GO:0008104">
    <property type="term" value="P:intracellular protein localization"/>
    <property type="evidence" value="ECO:0007669"/>
    <property type="project" value="TreeGrafter"/>
</dbReference>
<dbReference type="PANTHER" id="PTHR33966:SF1">
    <property type="entry name" value="PROTEIN ODR-4 HOMOLOG"/>
    <property type="match status" value="1"/>
</dbReference>
<sequence>MGRTYIVEETVGQYLSNINLEGKAFVSGLLIGQCSSQKDYVILATRTPPKKEQSENLKHPKAKLDNLDEEWATEHAYQVSRMLPGGLLVLGVFIITTLELANDFQNALRRLMFAVEKSINRKRLWNFTEEEVSERVTLHICASTKKIFCRTYDIHDPKSSARPADWKYQSGLSSSWLSLECTVHINIHIPLSATSVSYTLEKNTKNGLTRWAKEIENGVYLINGQVKDEDCDLLEGQLLNSDHRYTATVQICSGSVNLKGAVKCRAYIHSSKPKVKDAVQAVKRDILNTVADRCEILFEDLLLNEIPEKKDSEKEFHILPHRVFVPLPGSTVMLCDYKFDDEPAEEIRDHFMEMLDHTIQIEDLKIAEEINTACMSSSMNSQASLDNTDDEQPKQPIKTTMLLKIQQNIGVIAAFTVAVLAAGISFHYFSD</sequence>
<dbReference type="GO" id="GO:0016020">
    <property type="term" value="C:membrane"/>
    <property type="evidence" value="ECO:0007669"/>
    <property type="project" value="UniProtKB-SubCell"/>
</dbReference>
<evidence type="ECO:0000256" key="2">
    <source>
        <dbReference type="ARBA" id="ARBA00004370"/>
    </source>
</evidence>
<dbReference type="PANTHER" id="PTHR33966">
    <property type="entry name" value="PROTEIN ODR-4 HOMOLOG"/>
    <property type="match status" value="1"/>
</dbReference>
<dbReference type="Proteomes" id="UP000694416">
    <property type="component" value="Unplaced"/>
</dbReference>
<feature type="transmembrane region" description="Helical" evidence="8">
    <location>
        <begin position="408"/>
        <end position="429"/>
    </location>
</feature>
<evidence type="ECO:0000256" key="3">
    <source>
        <dbReference type="ARBA" id="ARBA00010131"/>
    </source>
</evidence>
<proteinExistence type="inferred from homology"/>